<keyword evidence="2" id="KW-1185">Reference proteome</keyword>
<gene>
    <name evidence="1" type="ORF">mPipKuh1_008001</name>
</gene>
<accession>A0A7J7WDM6</accession>
<comment type="caution">
    <text evidence="1">The sequence shown here is derived from an EMBL/GenBank/DDBJ whole genome shotgun (WGS) entry which is preliminary data.</text>
</comment>
<dbReference type="Proteomes" id="UP000558488">
    <property type="component" value="Unassembled WGS sequence"/>
</dbReference>
<evidence type="ECO:0000313" key="2">
    <source>
        <dbReference type="Proteomes" id="UP000558488"/>
    </source>
</evidence>
<evidence type="ECO:0000313" key="1">
    <source>
        <dbReference type="EMBL" id="KAF6335318.1"/>
    </source>
</evidence>
<proteinExistence type="predicted"/>
<dbReference type="EMBL" id="JACAGB010000011">
    <property type="protein sequence ID" value="KAF6335318.1"/>
    <property type="molecule type" value="Genomic_DNA"/>
</dbReference>
<protein>
    <submittedName>
        <fullName evidence="1">Uncharacterized protein</fullName>
    </submittedName>
</protein>
<reference evidence="1 2" key="1">
    <citation type="journal article" date="2020" name="Nature">
        <title>Six reference-quality genomes reveal evolution of bat adaptations.</title>
        <authorList>
            <person name="Jebb D."/>
            <person name="Huang Z."/>
            <person name="Pippel M."/>
            <person name="Hughes G.M."/>
            <person name="Lavrichenko K."/>
            <person name="Devanna P."/>
            <person name="Winkler S."/>
            <person name="Jermiin L.S."/>
            <person name="Skirmuntt E.C."/>
            <person name="Katzourakis A."/>
            <person name="Burkitt-Gray L."/>
            <person name="Ray D.A."/>
            <person name="Sullivan K.A.M."/>
            <person name="Roscito J.G."/>
            <person name="Kirilenko B.M."/>
            <person name="Davalos L.M."/>
            <person name="Corthals A.P."/>
            <person name="Power M.L."/>
            <person name="Jones G."/>
            <person name="Ransome R.D."/>
            <person name="Dechmann D.K.N."/>
            <person name="Locatelli A.G."/>
            <person name="Puechmaille S.J."/>
            <person name="Fedrigo O."/>
            <person name="Jarvis E.D."/>
            <person name="Hiller M."/>
            <person name="Vernes S.C."/>
            <person name="Myers E.W."/>
            <person name="Teeling E.C."/>
        </authorList>
    </citation>
    <scope>NUCLEOTIDE SEQUENCE [LARGE SCALE GENOMIC DNA]</scope>
    <source>
        <strain evidence="1">MPipKuh1</strain>
        <tissue evidence="1">Flight muscle</tissue>
    </source>
</reference>
<name>A0A7J7WDM6_PIPKU</name>
<organism evidence="1 2">
    <name type="scientific">Pipistrellus kuhlii</name>
    <name type="common">Kuhl's pipistrelle</name>
    <dbReference type="NCBI Taxonomy" id="59472"/>
    <lineage>
        <taxon>Eukaryota</taxon>
        <taxon>Metazoa</taxon>
        <taxon>Chordata</taxon>
        <taxon>Craniata</taxon>
        <taxon>Vertebrata</taxon>
        <taxon>Euteleostomi</taxon>
        <taxon>Mammalia</taxon>
        <taxon>Eutheria</taxon>
        <taxon>Laurasiatheria</taxon>
        <taxon>Chiroptera</taxon>
        <taxon>Yangochiroptera</taxon>
        <taxon>Vespertilionidae</taxon>
        <taxon>Pipistrellus</taxon>
    </lineage>
</organism>
<dbReference type="AlphaFoldDB" id="A0A7J7WDM6"/>
<sequence length="134" mass="15508">MGTWWHISAMACSPQHNNELLGHKIWTHLRIIKPGRKQRVCCTAPFTWNSRRCKITHRNRKHVSDCWRTKKGRAGWARMGNNGEMEVLIMLTAVLVSQVCTHQMLSKLHLNMCPSLHVNYMSMMLLTNALVDSQ</sequence>